<organism evidence="2 3">
    <name type="scientific">Glonium stellatum</name>
    <dbReference type="NCBI Taxonomy" id="574774"/>
    <lineage>
        <taxon>Eukaryota</taxon>
        <taxon>Fungi</taxon>
        <taxon>Dikarya</taxon>
        <taxon>Ascomycota</taxon>
        <taxon>Pezizomycotina</taxon>
        <taxon>Dothideomycetes</taxon>
        <taxon>Pleosporomycetidae</taxon>
        <taxon>Gloniales</taxon>
        <taxon>Gloniaceae</taxon>
        <taxon>Glonium</taxon>
    </lineage>
</organism>
<accession>A0A8E2F1W0</accession>
<gene>
    <name evidence="2" type="ORF">AOQ84DRAFT_31518</name>
</gene>
<protein>
    <submittedName>
        <fullName evidence="2">Uncharacterized protein</fullName>
    </submittedName>
</protein>
<evidence type="ECO:0000313" key="2">
    <source>
        <dbReference type="EMBL" id="OCL08931.1"/>
    </source>
</evidence>
<evidence type="ECO:0000256" key="1">
    <source>
        <dbReference type="SAM" id="MobiDB-lite"/>
    </source>
</evidence>
<dbReference type="AlphaFoldDB" id="A0A8E2F1W0"/>
<reference evidence="2 3" key="1">
    <citation type="journal article" date="2016" name="Nat. Commun.">
        <title>Ectomycorrhizal ecology is imprinted in the genome of the dominant symbiotic fungus Cenococcum geophilum.</title>
        <authorList>
            <consortium name="DOE Joint Genome Institute"/>
            <person name="Peter M."/>
            <person name="Kohler A."/>
            <person name="Ohm R.A."/>
            <person name="Kuo A."/>
            <person name="Krutzmann J."/>
            <person name="Morin E."/>
            <person name="Arend M."/>
            <person name="Barry K.W."/>
            <person name="Binder M."/>
            <person name="Choi C."/>
            <person name="Clum A."/>
            <person name="Copeland A."/>
            <person name="Grisel N."/>
            <person name="Haridas S."/>
            <person name="Kipfer T."/>
            <person name="LaButti K."/>
            <person name="Lindquist E."/>
            <person name="Lipzen A."/>
            <person name="Maire R."/>
            <person name="Meier B."/>
            <person name="Mihaltcheva S."/>
            <person name="Molinier V."/>
            <person name="Murat C."/>
            <person name="Poggeler S."/>
            <person name="Quandt C.A."/>
            <person name="Sperisen C."/>
            <person name="Tritt A."/>
            <person name="Tisserant E."/>
            <person name="Crous P.W."/>
            <person name="Henrissat B."/>
            <person name="Nehls U."/>
            <person name="Egli S."/>
            <person name="Spatafora J.W."/>
            <person name="Grigoriev I.V."/>
            <person name="Martin F.M."/>
        </authorList>
    </citation>
    <scope>NUCLEOTIDE SEQUENCE [LARGE SCALE GENOMIC DNA]</scope>
    <source>
        <strain evidence="2 3">CBS 207.34</strain>
    </source>
</reference>
<feature type="region of interest" description="Disordered" evidence="1">
    <location>
        <begin position="84"/>
        <end position="106"/>
    </location>
</feature>
<evidence type="ECO:0000313" key="3">
    <source>
        <dbReference type="Proteomes" id="UP000250140"/>
    </source>
</evidence>
<proteinExistence type="predicted"/>
<keyword evidence="3" id="KW-1185">Reference proteome</keyword>
<name>A0A8E2F1W0_9PEZI</name>
<dbReference type="Proteomes" id="UP000250140">
    <property type="component" value="Unassembled WGS sequence"/>
</dbReference>
<dbReference type="EMBL" id="KV749553">
    <property type="protein sequence ID" value="OCL08931.1"/>
    <property type="molecule type" value="Genomic_DNA"/>
</dbReference>
<sequence length="237" mass="26192">MPTMPASPFSHIALCFPVKISIDDFPLHLDLRAYQPRPIFSSHVYVCMCACPLLILITTPHAPKKGCVHVPSLISAPGTAYQGTPVHTRPARPARPTTPAAHEPSRGMDSGLLSYKGTAYFSPLRLFAPNPLFPSMHRFYPNCPNCPSSVSSMRRTREITWRIGAVVARVRVPISSKAQGQLSRKFDAARFCILRITIEYRDALFCPPKVRQCTGADLPTKATVCNRQHENSALHSS</sequence>